<accession>A0A836A9L6</accession>
<evidence type="ECO:0000313" key="1">
    <source>
        <dbReference type="EMBL" id="KAG5204906.1"/>
    </source>
</evidence>
<dbReference type="AlphaFoldDB" id="A0A836A9L6"/>
<gene>
    <name evidence="1" type="ORF">JEQ12_019351</name>
</gene>
<dbReference type="Proteomes" id="UP000664991">
    <property type="component" value="Unassembled WGS sequence"/>
</dbReference>
<evidence type="ECO:0000313" key="2">
    <source>
        <dbReference type="Proteomes" id="UP000664991"/>
    </source>
</evidence>
<protein>
    <submittedName>
        <fullName evidence="1">Uncharacterized protein</fullName>
    </submittedName>
</protein>
<comment type="caution">
    <text evidence="1">The sequence shown here is derived from an EMBL/GenBank/DDBJ whole genome shotgun (WGS) entry which is preliminary data.</text>
</comment>
<organism evidence="1 2">
    <name type="scientific">Ovis aries</name>
    <name type="common">Sheep</name>
    <dbReference type="NCBI Taxonomy" id="9940"/>
    <lineage>
        <taxon>Eukaryota</taxon>
        <taxon>Metazoa</taxon>
        <taxon>Chordata</taxon>
        <taxon>Craniata</taxon>
        <taxon>Vertebrata</taxon>
        <taxon>Euteleostomi</taxon>
        <taxon>Mammalia</taxon>
        <taxon>Eutheria</taxon>
        <taxon>Laurasiatheria</taxon>
        <taxon>Artiodactyla</taxon>
        <taxon>Ruminantia</taxon>
        <taxon>Pecora</taxon>
        <taxon>Bovidae</taxon>
        <taxon>Caprinae</taxon>
        <taxon>Ovis</taxon>
    </lineage>
</organism>
<sequence length="93" mass="10582">MTPGAAEAAERTRLRAPLRALRRLSRVPLHETARSKTVSPDYLRILSCEEYSRSDEDARMFHHFFISVGRMGSELPDQGLNQHPGIGRRSLNH</sequence>
<dbReference type="EMBL" id="JAEMGP010000009">
    <property type="protein sequence ID" value="KAG5204906.1"/>
    <property type="molecule type" value="Genomic_DNA"/>
</dbReference>
<name>A0A836A9L6_SHEEP</name>
<reference evidence="1 2" key="1">
    <citation type="submission" date="2020-12" db="EMBL/GenBank/DDBJ databases">
        <title>De novo assembly of Tibetan sheep genome.</title>
        <authorList>
            <person name="Li X."/>
        </authorList>
    </citation>
    <scope>NUCLEOTIDE SEQUENCE [LARGE SCALE GENOMIC DNA]</scope>
    <source>
        <tissue evidence="1">Heart</tissue>
    </source>
</reference>
<proteinExistence type="predicted"/>